<accession>A0ABN2ZIR4</accession>
<organism evidence="3 4">
    <name type="scientific">Nocardioides koreensis</name>
    <dbReference type="NCBI Taxonomy" id="433651"/>
    <lineage>
        <taxon>Bacteria</taxon>
        <taxon>Bacillati</taxon>
        <taxon>Actinomycetota</taxon>
        <taxon>Actinomycetes</taxon>
        <taxon>Propionibacteriales</taxon>
        <taxon>Nocardioidaceae</taxon>
        <taxon>Nocardioides</taxon>
    </lineage>
</organism>
<keyword evidence="2" id="KW-0812">Transmembrane</keyword>
<gene>
    <name evidence="3" type="ORF">GCM10009844_14540</name>
</gene>
<feature type="transmembrane region" description="Helical" evidence="2">
    <location>
        <begin position="136"/>
        <end position="153"/>
    </location>
</feature>
<dbReference type="Proteomes" id="UP001501771">
    <property type="component" value="Unassembled WGS sequence"/>
</dbReference>
<keyword evidence="2" id="KW-1133">Transmembrane helix</keyword>
<evidence type="ECO:0000256" key="1">
    <source>
        <dbReference type="SAM" id="MobiDB-lite"/>
    </source>
</evidence>
<dbReference type="EMBL" id="BAAAQR010000003">
    <property type="protein sequence ID" value="GAA2142864.1"/>
    <property type="molecule type" value="Genomic_DNA"/>
</dbReference>
<evidence type="ECO:0000256" key="2">
    <source>
        <dbReference type="SAM" id="Phobius"/>
    </source>
</evidence>
<name>A0ABN2ZIR4_9ACTN</name>
<keyword evidence="2" id="KW-0472">Membrane</keyword>
<feature type="transmembrane region" description="Helical" evidence="2">
    <location>
        <begin position="103"/>
        <end position="124"/>
    </location>
</feature>
<proteinExistence type="predicted"/>
<feature type="transmembrane region" description="Helical" evidence="2">
    <location>
        <begin position="38"/>
        <end position="55"/>
    </location>
</feature>
<comment type="caution">
    <text evidence="3">The sequence shown here is derived from an EMBL/GenBank/DDBJ whole genome shotgun (WGS) entry which is preliminary data.</text>
</comment>
<sequence>MSVIHHRRETGTATAHRPASAPVDEAIGPRQAAAARRAVATLRIAFGLTFLWAFFDKLLALGYATGVDPEGNVDRFGDAAWINGGSPTEGFLKFGADGPFDSFYHSIAGAAWADWLFMLGLLGVGVTMTFGAGMRIGAAAGAAMYLLMWTVVLPPENNPVIDDHILGAISLVVLALLNAGNTWGLGRWWTSTSVVRKYRVLQ</sequence>
<feature type="region of interest" description="Disordered" evidence="1">
    <location>
        <begin position="1"/>
        <end position="21"/>
    </location>
</feature>
<evidence type="ECO:0000313" key="3">
    <source>
        <dbReference type="EMBL" id="GAA2142864.1"/>
    </source>
</evidence>
<keyword evidence="4" id="KW-1185">Reference proteome</keyword>
<feature type="transmembrane region" description="Helical" evidence="2">
    <location>
        <begin position="165"/>
        <end position="189"/>
    </location>
</feature>
<dbReference type="RefSeq" id="WP_344149586.1">
    <property type="nucleotide sequence ID" value="NZ_BAAAQR010000003.1"/>
</dbReference>
<evidence type="ECO:0000313" key="4">
    <source>
        <dbReference type="Proteomes" id="UP001501771"/>
    </source>
</evidence>
<reference evidence="3 4" key="1">
    <citation type="journal article" date="2019" name="Int. J. Syst. Evol. Microbiol.">
        <title>The Global Catalogue of Microorganisms (GCM) 10K type strain sequencing project: providing services to taxonomists for standard genome sequencing and annotation.</title>
        <authorList>
            <consortium name="The Broad Institute Genomics Platform"/>
            <consortium name="The Broad Institute Genome Sequencing Center for Infectious Disease"/>
            <person name="Wu L."/>
            <person name="Ma J."/>
        </authorList>
    </citation>
    <scope>NUCLEOTIDE SEQUENCE [LARGE SCALE GENOMIC DNA]</scope>
    <source>
        <strain evidence="3 4">JCM 16022</strain>
    </source>
</reference>
<protein>
    <submittedName>
        <fullName evidence="3">DoxX family membrane protein</fullName>
    </submittedName>
</protein>